<dbReference type="InterPro" id="IPR003609">
    <property type="entry name" value="Pan_app"/>
</dbReference>
<keyword evidence="2" id="KW-0812">Transmembrane</keyword>
<gene>
    <name evidence="4" type="ORF">B0T25DRAFT_189788</name>
</gene>
<name>A0AAJ0HH81_9PEZI</name>
<feature type="compositionally biased region" description="Polar residues" evidence="1">
    <location>
        <begin position="367"/>
        <end position="379"/>
    </location>
</feature>
<feature type="domain" description="Apple" evidence="3">
    <location>
        <begin position="132"/>
        <end position="191"/>
    </location>
</feature>
<accession>A0AAJ0HH81</accession>
<keyword evidence="2" id="KW-1133">Transmembrane helix</keyword>
<dbReference type="AlphaFoldDB" id="A0AAJ0HH81"/>
<comment type="caution">
    <text evidence="4">The sequence shown here is derived from an EMBL/GenBank/DDBJ whole genome shotgun (WGS) entry which is preliminary data.</text>
</comment>
<organism evidence="4 5">
    <name type="scientific">Lasiosphaeria hispida</name>
    <dbReference type="NCBI Taxonomy" id="260671"/>
    <lineage>
        <taxon>Eukaryota</taxon>
        <taxon>Fungi</taxon>
        <taxon>Dikarya</taxon>
        <taxon>Ascomycota</taxon>
        <taxon>Pezizomycotina</taxon>
        <taxon>Sordariomycetes</taxon>
        <taxon>Sordariomycetidae</taxon>
        <taxon>Sordariales</taxon>
        <taxon>Lasiosphaeriaceae</taxon>
        <taxon>Lasiosphaeria</taxon>
    </lineage>
</organism>
<feature type="compositionally biased region" description="Low complexity" evidence="1">
    <location>
        <begin position="380"/>
        <end position="397"/>
    </location>
</feature>
<dbReference type="Proteomes" id="UP001275084">
    <property type="component" value="Unassembled WGS sequence"/>
</dbReference>
<feature type="compositionally biased region" description="Low complexity" evidence="1">
    <location>
        <begin position="343"/>
        <end position="359"/>
    </location>
</feature>
<feature type="region of interest" description="Disordered" evidence="1">
    <location>
        <begin position="1"/>
        <end position="27"/>
    </location>
</feature>
<feature type="region of interest" description="Disordered" evidence="1">
    <location>
        <begin position="342"/>
        <end position="473"/>
    </location>
</feature>
<reference evidence="4" key="1">
    <citation type="journal article" date="2023" name="Mol. Phylogenet. Evol.">
        <title>Genome-scale phylogeny and comparative genomics of the fungal order Sordariales.</title>
        <authorList>
            <person name="Hensen N."/>
            <person name="Bonometti L."/>
            <person name="Westerberg I."/>
            <person name="Brannstrom I.O."/>
            <person name="Guillou S."/>
            <person name="Cros-Aarteil S."/>
            <person name="Calhoun S."/>
            <person name="Haridas S."/>
            <person name="Kuo A."/>
            <person name="Mondo S."/>
            <person name="Pangilinan J."/>
            <person name="Riley R."/>
            <person name="LaButti K."/>
            <person name="Andreopoulos B."/>
            <person name="Lipzen A."/>
            <person name="Chen C."/>
            <person name="Yan M."/>
            <person name="Daum C."/>
            <person name="Ng V."/>
            <person name="Clum A."/>
            <person name="Steindorff A."/>
            <person name="Ohm R.A."/>
            <person name="Martin F."/>
            <person name="Silar P."/>
            <person name="Natvig D.O."/>
            <person name="Lalanne C."/>
            <person name="Gautier V."/>
            <person name="Ament-Velasquez S.L."/>
            <person name="Kruys A."/>
            <person name="Hutchinson M.I."/>
            <person name="Powell A.J."/>
            <person name="Barry K."/>
            <person name="Miller A.N."/>
            <person name="Grigoriev I.V."/>
            <person name="Debuchy R."/>
            <person name="Gladieux P."/>
            <person name="Hiltunen Thoren M."/>
            <person name="Johannesson H."/>
        </authorList>
    </citation>
    <scope>NUCLEOTIDE SEQUENCE</scope>
    <source>
        <strain evidence="4">CBS 955.72</strain>
    </source>
</reference>
<reference evidence="4" key="2">
    <citation type="submission" date="2023-06" db="EMBL/GenBank/DDBJ databases">
        <authorList>
            <consortium name="Lawrence Berkeley National Laboratory"/>
            <person name="Haridas S."/>
            <person name="Hensen N."/>
            <person name="Bonometti L."/>
            <person name="Westerberg I."/>
            <person name="Brannstrom I.O."/>
            <person name="Guillou S."/>
            <person name="Cros-Aarteil S."/>
            <person name="Calhoun S."/>
            <person name="Kuo A."/>
            <person name="Mondo S."/>
            <person name="Pangilinan J."/>
            <person name="Riley R."/>
            <person name="Labutti K."/>
            <person name="Andreopoulos B."/>
            <person name="Lipzen A."/>
            <person name="Chen C."/>
            <person name="Yanf M."/>
            <person name="Daum C."/>
            <person name="Ng V."/>
            <person name="Clum A."/>
            <person name="Steindorff A."/>
            <person name="Ohm R."/>
            <person name="Martin F."/>
            <person name="Silar P."/>
            <person name="Natvig D."/>
            <person name="Lalanne C."/>
            <person name="Gautier V."/>
            <person name="Ament-Velasquez S.L."/>
            <person name="Kruys A."/>
            <person name="Hutchinson M.I."/>
            <person name="Powell A.J."/>
            <person name="Barry K."/>
            <person name="Miller A.N."/>
            <person name="Grigoriev I.V."/>
            <person name="Debuchy R."/>
            <person name="Gladieux P."/>
            <person name="Thoren M.H."/>
            <person name="Johannesson H."/>
        </authorList>
    </citation>
    <scope>NUCLEOTIDE SEQUENCE</scope>
    <source>
        <strain evidence="4">CBS 955.72</strain>
    </source>
</reference>
<proteinExistence type="predicted"/>
<evidence type="ECO:0000313" key="5">
    <source>
        <dbReference type="Proteomes" id="UP001275084"/>
    </source>
</evidence>
<evidence type="ECO:0000256" key="1">
    <source>
        <dbReference type="SAM" id="MobiDB-lite"/>
    </source>
</evidence>
<evidence type="ECO:0000259" key="3">
    <source>
        <dbReference type="Pfam" id="PF00024"/>
    </source>
</evidence>
<dbReference type="EMBL" id="JAUIQD010000004">
    <property type="protein sequence ID" value="KAK3352653.1"/>
    <property type="molecule type" value="Genomic_DNA"/>
</dbReference>
<dbReference type="Pfam" id="PF00024">
    <property type="entry name" value="PAN_1"/>
    <property type="match status" value="1"/>
</dbReference>
<keyword evidence="5" id="KW-1185">Reference proteome</keyword>
<dbReference type="Gene3D" id="3.50.4.10">
    <property type="entry name" value="Hepatocyte Growth Factor"/>
    <property type="match status" value="1"/>
</dbReference>
<sequence length="473" mass="48287">MMHNRKLGGGRTRTNKRQASSPCPARNGTEIGTAQKFNLLCNTNLDGSILDSIEAFDLVACADLCSSFHPRCDGATFDGTTCQLKARLQPGRAPPSRRLDSVVGIFTSGTSNCGTLSGTQSTRGASFTPRCGTVIAGFDLSQAFAPTFQDCMGQCAAATGCAAVSYEATQDQGFKNCYLKTAVADATAVVPDARVDTAMVVGAANAVPGDTGVSTVPVPAPAPVAPAPGAATTGAVFFTPPGLNTAAPAAPTAAAPPVGTPGSSVVEVLPTGVASSPIAPPVFFPSSSSLAATGTAVPDSAAEQSGGSVSSNAWIAAPVVGSIAAIALIVLSFIMLKRRRAGARSPTSSSSSSGSLQRKGSGGRSRTSPVVTFFSSFLPSSSRNKGRSNNSRSSNSRMGNFSEVTGKQPASRASMRTSVTGLIGPGMRGMERLDDVDEERGEKRGSMTPSYEVRSGKMELRNSFNGLGQHRVS</sequence>
<evidence type="ECO:0000256" key="2">
    <source>
        <dbReference type="SAM" id="Phobius"/>
    </source>
</evidence>
<feature type="transmembrane region" description="Helical" evidence="2">
    <location>
        <begin position="313"/>
        <end position="336"/>
    </location>
</feature>
<feature type="compositionally biased region" description="Basic residues" evidence="1">
    <location>
        <begin position="1"/>
        <end position="16"/>
    </location>
</feature>
<keyword evidence="2" id="KW-0472">Membrane</keyword>
<protein>
    <recommendedName>
        <fullName evidence="3">Apple domain-containing protein</fullName>
    </recommendedName>
</protein>
<evidence type="ECO:0000313" key="4">
    <source>
        <dbReference type="EMBL" id="KAK3352653.1"/>
    </source>
</evidence>